<dbReference type="EMBL" id="JAQQWP010000001">
    <property type="protein sequence ID" value="KAK8131874.1"/>
    <property type="molecule type" value="Genomic_DNA"/>
</dbReference>
<reference evidence="1 2" key="1">
    <citation type="submission" date="2023-01" db="EMBL/GenBank/DDBJ databases">
        <title>Analysis of 21 Apiospora genomes using comparative genomics revels a genus with tremendous synthesis potential of carbohydrate active enzymes and secondary metabolites.</title>
        <authorList>
            <person name="Sorensen T."/>
        </authorList>
    </citation>
    <scope>NUCLEOTIDE SEQUENCE [LARGE SCALE GENOMIC DNA]</scope>
    <source>
        <strain evidence="1 2">CBS 117206</strain>
    </source>
</reference>
<dbReference type="PANTHER" id="PTHR24148">
    <property type="entry name" value="ANKYRIN REPEAT DOMAIN-CONTAINING PROTEIN 39 HOMOLOG-RELATED"/>
    <property type="match status" value="1"/>
</dbReference>
<comment type="caution">
    <text evidence="1">The sequence shown here is derived from an EMBL/GenBank/DDBJ whole genome shotgun (WGS) entry which is preliminary data.</text>
</comment>
<dbReference type="Proteomes" id="UP001392437">
    <property type="component" value="Unassembled WGS sequence"/>
</dbReference>
<evidence type="ECO:0000313" key="2">
    <source>
        <dbReference type="Proteomes" id="UP001392437"/>
    </source>
</evidence>
<name>A0AAW0RAR8_9PEZI</name>
<proteinExistence type="predicted"/>
<evidence type="ECO:0000313" key="1">
    <source>
        <dbReference type="EMBL" id="KAK8131874.1"/>
    </source>
</evidence>
<gene>
    <name evidence="1" type="ORF">PG999_000047</name>
</gene>
<dbReference type="AlphaFoldDB" id="A0AAW0RAR8"/>
<dbReference type="PANTHER" id="PTHR24148:SF64">
    <property type="entry name" value="HETEROKARYON INCOMPATIBILITY DOMAIN-CONTAINING PROTEIN"/>
    <property type="match status" value="1"/>
</dbReference>
<protein>
    <recommendedName>
        <fullName evidence="3">Heterokaryon incompatibility domain-containing protein</fullName>
    </recommendedName>
</protein>
<sequence>MEILRRVVGLQDAFTSLFFPIYGSPTRRTQSGIVGDGIDGDAELDGEGIAPRGTSATSPALPHYPYGTLSLTPRMRQIRVFDLDGACDQWDTSPIRGCMRLVDLDDSPAFNALSYVWGDYSSPTRDTIACDGFEIEWRGAVIWLRSLSAYSLASGHSLALDIAARQATVAEDKFFGVYGFIHGQQRNRRALDYTNTTLDILYRLLFKQVVSFTSSLDILLLTPARMSRAPTWVIDWRSAPSDWVRSLARYHSGATPGSEPAHRFWGGKELRVRAMVVSQITFSTGPMGGYRLGSLLDAGFDPALLLIYCWPKHNSVPLDLMVLTEVGARWTKRVRAINGLYWILRWMEGVPGAKVIERELFRDLVHRRAGLVQCSSAGLNDHGYAPEAAVNGDSVALISGVSLPMILRKRKRRREQYEVVGPAFFPSVMNGKLWVRIDKNNLDELVLV</sequence>
<dbReference type="InterPro" id="IPR052895">
    <property type="entry name" value="HetReg/Transcr_Mod"/>
</dbReference>
<evidence type="ECO:0008006" key="3">
    <source>
        <dbReference type="Google" id="ProtNLM"/>
    </source>
</evidence>
<accession>A0AAW0RAR8</accession>
<keyword evidence="2" id="KW-1185">Reference proteome</keyword>
<organism evidence="1 2">
    <name type="scientific">Apiospora kogelbergensis</name>
    <dbReference type="NCBI Taxonomy" id="1337665"/>
    <lineage>
        <taxon>Eukaryota</taxon>
        <taxon>Fungi</taxon>
        <taxon>Dikarya</taxon>
        <taxon>Ascomycota</taxon>
        <taxon>Pezizomycotina</taxon>
        <taxon>Sordariomycetes</taxon>
        <taxon>Xylariomycetidae</taxon>
        <taxon>Amphisphaeriales</taxon>
        <taxon>Apiosporaceae</taxon>
        <taxon>Apiospora</taxon>
    </lineage>
</organism>